<reference evidence="1" key="1">
    <citation type="submission" date="2021-01" db="EMBL/GenBank/DDBJ databases">
        <authorList>
            <person name="Corre E."/>
            <person name="Pelletier E."/>
            <person name="Niang G."/>
            <person name="Scheremetjew M."/>
            <person name="Finn R."/>
            <person name="Kale V."/>
            <person name="Holt S."/>
            <person name="Cochrane G."/>
            <person name="Meng A."/>
            <person name="Brown T."/>
            <person name="Cohen L."/>
        </authorList>
    </citation>
    <scope>NUCLEOTIDE SEQUENCE</scope>
    <source>
        <strain evidence="1">FSP1.4</strain>
    </source>
</reference>
<accession>A0A7S3J9I0</accession>
<gene>
    <name evidence="1" type="ORF">EHAR0213_LOCUS8201</name>
</gene>
<name>A0A7S3J9I0_9SPIT</name>
<sequence>MKVRQTIKKNPLNDSSCYGSSKRFKYKHGYQNGLKSGNKDKYCKKKDASLPPPIKNRELEGLVLPTNSMKGRNNVQNANLLSQVKNEISKSNVMSEQEILSYMFSSRK</sequence>
<dbReference type="AlphaFoldDB" id="A0A7S3J9I0"/>
<dbReference type="EMBL" id="HBII01019538">
    <property type="protein sequence ID" value="CAE0349289.1"/>
    <property type="molecule type" value="Transcribed_RNA"/>
</dbReference>
<proteinExistence type="predicted"/>
<protein>
    <submittedName>
        <fullName evidence="1">Uncharacterized protein</fullName>
    </submittedName>
</protein>
<evidence type="ECO:0000313" key="1">
    <source>
        <dbReference type="EMBL" id="CAE0349289.1"/>
    </source>
</evidence>
<organism evidence="1">
    <name type="scientific">Euplotes harpa</name>
    <dbReference type="NCBI Taxonomy" id="151035"/>
    <lineage>
        <taxon>Eukaryota</taxon>
        <taxon>Sar</taxon>
        <taxon>Alveolata</taxon>
        <taxon>Ciliophora</taxon>
        <taxon>Intramacronucleata</taxon>
        <taxon>Spirotrichea</taxon>
        <taxon>Hypotrichia</taxon>
        <taxon>Euplotida</taxon>
        <taxon>Euplotidae</taxon>
        <taxon>Euplotes</taxon>
    </lineage>
</organism>